<dbReference type="GO" id="GO:0008961">
    <property type="term" value="F:phosphatidylglycerol-prolipoprotein diacylglyceryl transferase activity"/>
    <property type="evidence" value="ECO:0007669"/>
    <property type="project" value="InterPro"/>
</dbReference>
<proteinExistence type="predicted"/>
<sequence length="571" mass="63148">MEDSAAEILVLLVIYYLFERCIKALFIRQAKPFFDYLYFSHKLPVFTGIAMGALITVITTPACFRAAFTQGDDFDAKVCFVGRGVLWVSELNRLDLYELYVVHHLGGLLALCSTVTLRWPYRPVLVLFASLVSEIPGDFVWMLSAYRDYREGTGQKADSDSGTPLSKTIHQALVVFNLLQYVLLRFPAMIYSFYIVWIGEGTQRMSQMELNAAFTMMVAHAAFCIAYVIRQLRTIRRNVTRTTPPQNSLTSSPPIISFQSEHQPYHITFNALGSQWYLTVYGLFMGLSLSSLALCVSALCPTSESNSLIKVISCSVLGARIFSLIFEDGLKQFVYAPISTCLRPGFWLHGGIAGAAVSSSYLYHIGAIPSIDAFCGALAVGLPLYEFFSRIGCHCYGCCYGRPLTQEMKNDGKFLFVGPAIYSHPFMSALARAHPSWVGVPLLPIQLVSAVLFLVLFLFIAIPLVTLVQIPLASAGCIVLFGHSTIRLWTEKYRADYRGKQGVMSLSTTGVMAVLQPLASVLGIMWMNSTKGLEQASGVHLDGLHWPSILFSLGLGVLVYGGHRGKIGQWI</sequence>
<keyword evidence="1" id="KW-1003">Cell membrane</keyword>
<dbReference type="InterPro" id="IPR001640">
    <property type="entry name" value="Lgt"/>
</dbReference>
<accession>A0A0W0G9U7</accession>
<dbReference type="Pfam" id="PF01790">
    <property type="entry name" value="LGT"/>
    <property type="match status" value="1"/>
</dbReference>
<organism evidence="7 8">
    <name type="scientific">Moniliophthora roreri</name>
    <name type="common">Frosty pod rot fungus</name>
    <name type="synonym">Monilia roreri</name>
    <dbReference type="NCBI Taxonomy" id="221103"/>
    <lineage>
        <taxon>Eukaryota</taxon>
        <taxon>Fungi</taxon>
        <taxon>Dikarya</taxon>
        <taxon>Basidiomycota</taxon>
        <taxon>Agaricomycotina</taxon>
        <taxon>Agaricomycetes</taxon>
        <taxon>Agaricomycetidae</taxon>
        <taxon>Agaricales</taxon>
        <taxon>Marasmiineae</taxon>
        <taxon>Marasmiaceae</taxon>
        <taxon>Moniliophthora</taxon>
    </lineage>
</organism>
<dbReference type="AlphaFoldDB" id="A0A0W0G9U7"/>
<comment type="caution">
    <text evidence="7">The sequence shown here is derived from an EMBL/GenBank/DDBJ whole genome shotgun (WGS) entry which is preliminary data.</text>
</comment>
<keyword evidence="2" id="KW-0808">Transferase</keyword>
<evidence type="ECO:0000256" key="4">
    <source>
        <dbReference type="ARBA" id="ARBA00022989"/>
    </source>
</evidence>
<keyword evidence="5 6" id="KW-0472">Membrane</keyword>
<feature type="transmembrane region" description="Helical" evidence="6">
    <location>
        <begin position="43"/>
        <end position="68"/>
    </location>
</feature>
<dbReference type="Proteomes" id="UP000054988">
    <property type="component" value="Unassembled WGS sequence"/>
</dbReference>
<feature type="transmembrane region" description="Helical" evidence="6">
    <location>
        <begin position="468"/>
        <end position="490"/>
    </location>
</feature>
<evidence type="ECO:0000256" key="5">
    <source>
        <dbReference type="ARBA" id="ARBA00023136"/>
    </source>
</evidence>
<dbReference type="GO" id="GO:0042158">
    <property type="term" value="P:lipoprotein biosynthetic process"/>
    <property type="evidence" value="ECO:0007669"/>
    <property type="project" value="InterPro"/>
</dbReference>
<feature type="transmembrane region" description="Helical" evidence="6">
    <location>
        <begin position="178"/>
        <end position="198"/>
    </location>
</feature>
<evidence type="ECO:0000256" key="2">
    <source>
        <dbReference type="ARBA" id="ARBA00022679"/>
    </source>
</evidence>
<gene>
    <name evidence="7" type="ORF">WG66_2027</name>
</gene>
<dbReference type="eggNOG" id="ENOG502SPB5">
    <property type="taxonomic scope" value="Eukaryota"/>
</dbReference>
<evidence type="ECO:0000313" key="8">
    <source>
        <dbReference type="Proteomes" id="UP000054988"/>
    </source>
</evidence>
<feature type="transmembrane region" description="Helical" evidence="6">
    <location>
        <begin position="6"/>
        <end position="22"/>
    </location>
</feature>
<keyword evidence="3 6" id="KW-0812">Transmembrane</keyword>
<feature type="transmembrane region" description="Helical" evidence="6">
    <location>
        <begin position="544"/>
        <end position="562"/>
    </location>
</feature>
<dbReference type="PANTHER" id="PTHR30589">
    <property type="entry name" value="PROLIPOPROTEIN DIACYLGLYCERYL TRANSFERASE"/>
    <property type="match status" value="1"/>
</dbReference>
<dbReference type="GO" id="GO:0005886">
    <property type="term" value="C:plasma membrane"/>
    <property type="evidence" value="ECO:0007669"/>
    <property type="project" value="InterPro"/>
</dbReference>
<dbReference type="EMBL" id="LATX01000716">
    <property type="protein sequence ID" value="KTB45344.1"/>
    <property type="molecule type" value="Genomic_DNA"/>
</dbReference>
<name>A0A0W0G9U7_MONRR</name>
<evidence type="ECO:0000256" key="3">
    <source>
        <dbReference type="ARBA" id="ARBA00022692"/>
    </source>
</evidence>
<feature type="transmembrane region" description="Helical" evidence="6">
    <location>
        <begin position="502"/>
        <end position="524"/>
    </location>
</feature>
<keyword evidence="4 6" id="KW-1133">Transmembrane helix</keyword>
<dbReference type="PANTHER" id="PTHR30589:SF0">
    <property type="entry name" value="PHOSPHATIDYLGLYCEROL--PROLIPOPROTEIN DIACYLGLYCERYL TRANSFERASE"/>
    <property type="match status" value="1"/>
</dbReference>
<evidence type="ECO:0000256" key="1">
    <source>
        <dbReference type="ARBA" id="ARBA00022475"/>
    </source>
</evidence>
<evidence type="ECO:0000256" key="6">
    <source>
        <dbReference type="SAM" id="Phobius"/>
    </source>
</evidence>
<reference evidence="7 8" key="1">
    <citation type="submission" date="2015-12" db="EMBL/GenBank/DDBJ databases">
        <title>Draft genome sequence of Moniliophthora roreri, the causal agent of frosty pod rot of cacao.</title>
        <authorList>
            <person name="Aime M.C."/>
            <person name="Diaz-Valderrama J.R."/>
            <person name="Kijpornyongpan T."/>
            <person name="Phillips-Mora W."/>
        </authorList>
    </citation>
    <scope>NUCLEOTIDE SEQUENCE [LARGE SCALE GENOMIC DNA]</scope>
    <source>
        <strain evidence="7 8">MCA 2952</strain>
    </source>
</reference>
<feature type="transmembrane region" description="Helical" evidence="6">
    <location>
        <begin position="210"/>
        <end position="229"/>
    </location>
</feature>
<feature type="transmembrane region" description="Helical" evidence="6">
    <location>
        <begin position="437"/>
        <end position="462"/>
    </location>
</feature>
<protein>
    <submittedName>
        <fullName evidence="7">Uncharacterized protein</fullName>
    </submittedName>
</protein>
<evidence type="ECO:0000313" key="7">
    <source>
        <dbReference type="EMBL" id="KTB45344.1"/>
    </source>
</evidence>